<feature type="domain" description="DNA2/NAM7 helicase-like C-terminal" evidence="7">
    <location>
        <begin position="947"/>
        <end position="1147"/>
    </location>
</feature>
<feature type="domain" description="DNA2/NAM7 helicase helicase" evidence="6">
    <location>
        <begin position="349"/>
        <end position="529"/>
    </location>
</feature>
<keyword evidence="4" id="KW-0347">Helicase</keyword>
<dbReference type="RefSeq" id="WP_213167760.1">
    <property type="nucleotide sequence ID" value="NZ_CP058559.1"/>
</dbReference>
<dbReference type="PANTHER" id="PTHR43788:SF8">
    <property type="entry name" value="DNA-BINDING PROTEIN SMUBP-2"/>
    <property type="match status" value="1"/>
</dbReference>
<proteinExistence type="inferred from homology"/>
<comment type="similarity">
    <text evidence="1">Belongs to the DNA2/NAM7 helicase family.</text>
</comment>
<dbReference type="Pfam" id="PF18741">
    <property type="entry name" value="MTES_1575"/>
    <property type="match status" value="1"/>
</dbReference>
<keyword evidence="10" id="KW-1185">Reference proteome</keyword>
<dbReference type="InterPro" id="IPR041677">
    <property type="entry name" value="DNA2/NAM7_AAA_11"/>
</dbReference>
<dbReference type="CDD" id="cd18808">
    <property type="entry name" value="SF1_C_Upf1"/>
    <property type="match status" value="1"/>
</dbReference>
<keyword evidence="3" id="KW-0378">Hydrolase</keyword>
<dbReference type="EMBL" id="CP058559">
    <property type="protein sequence ID" value="QNO14099.1"/>
    <property type="molecule type" value="Genomic_DNA"/>
</dbReference>
<evidence type="ECO:0000313" key="10">
    <source>
        <dbReference type="Proteomes" id="UP000516160"/>
    </source>
</evidence>
<dbReference type="FunFam" id="3.40.960.10:FF:000002">
    <property type="entry name" value="DNA helicase related protein"/>
    <property type="match status" value="1"/>
</dbReference>
<dbReference type="InterPro" id="IPR011335">
    <property type="entry name" value="Restrct_endonuc-II-like"/>
</dbReference>
<dbReference type="PANTHER" id="PTHR43788">
    <property type="entry name" value="DNA2/NAM7 HELICASE FAMILY MEMBER"/>
    <property type="match status" value="1"/>
</dbReference>
<evidence type="ECO:0000256" key="3">
    <source>
        <dbReference type="ARBA" id="ARBA00022801"/>
    </source>
</evidence>
<evidence type="ECO:0000256" key="5">
    <source>
        <dbReference type="ARBA" id="ARBA00022840"/>
    </source>
</evidence>
<dbReference type="Pfam" id="PF13195">
    <property type="entry name" value="DUF4011"/>
    <property type="match status" value="1"/>
</dbReference>
<organism evidence="9 10">
    <name type="scientific">Alkalicella caledoniensis</name>
    <dbReference type="NCBI Taxonomy" id="2731377"/>
    <lineage>
        <taxon>Bacteria</taxon>
        <taxon>Bacillati</taxon>
        <taxon>Bacillota</taxon>
        <taxon>Clostridia</taxon>
        <taxon>Eubacteriales</taxon>
        <taxon>Proteinivoracaceae</taxon>
        <taxon>Alkalicella</taxon>
    </lineage>
</organism>
<dbReference type="InterPro" id="IPR050534">
    <property type="entry name" value="Coronavir_polyprotein_1ab"/>
</dbReference>
<dbReference type="GO" id="GO:0043139">
    <property type="term" value="F:5'-3' DNA helicase activity"/>
    <property type="evidence" value="ECO:0007669"/>
    <property type="project" value="TreeGrafter"/>
</dbReference>
<protein>
    <submittedName>
        <fullName evidence="9">DUF4011 domain-containing protein</fullName>
    </submittedName>
</protein>
<evidence type="ECO:0000313" key="9">
    <source>
        <dbReference type="EMBL" id="QNO14099.1"/>
    </source>
</evidence>
<dbReference type="Pfam" id="PF13086">
    <property type="entry name" value="AAA_11"/>
    <property type="match status" value="1"/>
</dbReference>
<evidence type="ECO:0000259" key="8">
    <source>
        <dbReference type="Pfam" id="PF18741"/>
    </source>
</evidence>
<dbReference type="Gene3D" id="3.40.960.10">
    <property type="entry name" value="VSR Endonuclease"/>
    <property type="match status" value="1"/>
</dbReference>
<dbReference type="GO" id="GO:0016787">
    <property type="term" value="F:hydrolase activity"/>
    <property type="evidence" value="ECO:0007669"/>
    <property type="project" value="UniProtKB-KW"/>
</dbReference>
<evidence type="ECO:0000256" key="2">
    <source>
        <dbReference type="ARBA" id="ARBA00022741"/>
    </source>
</evidence>
<dbReference type="SUPFAM" id="SSF52540">
    <property type="entry name" value="P-loop containing nucleoside triphosphate hydrolases"/>
    <property type="match status" value="1"/>
</dbReference>
<gene>
    <name evidence="9" type="ORF">HYG86_04585</name>
</gene>
<dbReference type="KEGG" id="acae:HYG86_04585"/>
<dbReference type="InterPro" id="IPR041679">
    <property type="entry name" value="DNA2/NAM7-like_C"/>
</dbReference>
<evidence type="ECO:0000259" key="6">
    <source>
        <dbReference type="Pfam" id="PF13086"/>
    </source>
</evidence>
<dbReference type="Gene3D" id="3.40.50.300">
    <property type="entry name" value="P-loop containing nucleotide triphosphate hydrolases"/>
    <property type="match status" value="3"/>
</dbReference>
<dbReference type="Proteomes" id="UP000516160">
    <property type="component" value="Chromosome"/>
</dbReference>
<feature type="domain" description="Restriction endonuclease type II-like" evidence="8">
    <location>
        <begin position="1209"/>
        <end position="1302"/>
    </location>
</feature>
<reference evidence="9 10" key="1">
    <citation type="submission" date="2020-07" db="EMBL/GenBank/DDBJ databases">
        <title>Alkalicella. sp. LB2 genome.</title>
        <authorList>
            <person name="Postec A."/>
            <person name="Quemeneur M."/>
        </authorList>
    </citation>
    <scope>NUCLEOTIDE SEQUENCE [LARGE SCALE GENOMIC DNA]</scope>
    <source>
        <strain evidence="9 10">LB2</strain>
    </source>
</reference>
<accession>A0A7G9W5Y7</accession>
<dbReference type="InterPro" id="IPR025103">
    <property type="entry name" value="DUF4011"/>
</dbReference>
<dbReference type="SUPFAM" id="SSF52980">
    <property type="entry name" value="Restriction endonuclease-like"/>
    <property type="match status" value="1"/>
</dbReference>
<sequence length="1421" mass="166842">MKDIFRKYKERLINLSSRNRSLVMKKIYKKRAFDLAKLQTNNNQLTEKILEFLISRQKRKLLVLDDPYKERIDRINKLEERIRVEKDYEVKKLENVKDVEEREHTNKLLIKDYTEKLNLEKEKIENDIKKIIDYSTSLTYLDREINALEKETGRYELYVGFPFVEGKFQDNSLVRAPIFLIPVRILKENNKWYIQNIMEQDILINKVFIYGYSKYNENKLKEFQTEFTTFELFDKDIVGSVIRYLDAQKIVIQDTEKREIERFADYTDKNIPDYKTGEIILKNHLILGQFPISNSIYNDYQILEQGDTVHKLLEKLLLNASETEKHVMDNDREEKLTLSEEEVYFLSPLDYSQENAVNEVNKTEQLVIYGPPGTGKSQTIANIIGDSLAKGKKVLMVSQKRAALDVIYNRLSDLSSKIILIHDANKDKKAFYDKVSKVIDEISHPNENSSISKTIKDKALKIDQGIESLEKIGNTLHQPRDFGITLQQMYSKSESINSKEDNRYEGFKKFRTRNKYRNYNYKQLKEAIDNITDNATLENYIEYKKMLSENLMLKVIKSNYDYIKSQEISENIEIFTEYRDQIKMQCPEDKRLFNKLIEKLKEKDYNLNSEDLETFVDNINKDINCDLLVQLNDGKWWSIRYWLNYKKNKLQEKENLMEFENSRRKLYAQFKQWNMTIDGIMNALEPLKSVIIEGSYYDMVNQLLDGKYIVDKLQKIENAIDKYQEFKLLAHKISVNNELENQLLEDAGSRASTVDDLKGEINLIMDFVILEKTLEIEKTLGDTALLDYTRFNDLKAQINTLMAEKNELTPSLILNEWNAKEFKYLKSPLFREYKRQANKKRMLWPIRKYISEFDKLIFSSFPCWLLSPETVSDILPFTKDLFDIIIFDEASQIFIENSLPTIYRGNRVVIAGDDKQLKPSSTFKAKFDDIEEEEFSLENAAALEEESLLDLAKVNYDSVHLNYHYRSQFEELINFSNYAFYNGRLQVSPNIKNSNSSDPAIQRIKVKGKWLDRKNTEEAEKVVEIVSQILKERADNQTIGVITFNISQKDLIQDLLDKRASSDPEFKIRYAHEIDRKKGNEDVSFFVKNIENVQGDERDIIIFSVGYARNEQGRVSVNFGSLSQDGGENRLNVAISRAKHKVLIVTSIEPEELNVDSTKNLGPKLFKKYLQYAREVSEGSTQKAKEILFSLIDTKIEFNKGVHYDSDLEMEVRNALIAKGYDVHTQVGVSGYKIDLAIYDEVASKYIFGIECDGATYHSSKSARERDIHRQRYLESRGWNITRIWSRDWWRNSKEEVNKIDAIIKLHVEREREKLKKQLTQGVAKLDKKGVNARLSGKEITVNKFINTDLMDKKKIWYGDRVVLKDLESQETFEIYLEENQFNHQLMKDIELTLLGHDIDQIFCYKGYEYEVVRVEQKLLS</sequence>
<dbReference type="InterPro" id="IPR049468">
    <property type="entry name" value="Restrct_endonuc-II-like_dom"/>
</dbReference>
<dbReference type="GO" id="GO:0005524">
    <property type="term" value="F:ATP binding"/>
    <property type="evidence" value="ECO:0007669"/>
    <property type="project" value="UniProtKB-KW"/>
</dbReference>
<keyword evidence="2" id="KW-0547">Nucleotide-binding</keyword>
<evidence type="ECO:0000259" key="7">
    <source>
        <dbReference type="Pfam" id="PF13087"/>
    </source>
</evidence>
<keyword evidence="5" id="KW-0067">ATP-binding</keyword>
<dbReference type="InterPro" id="IPR027417">
    <property type="entry name" value="P-loop_NTPase"/>
</dbReference>
<evidence type="ECO:0000256" key="1">
    <source>
        <dbReference type="ARBA" id="ARBA00007913"/>
    </source>
</evidence>
<name>A0A7G9W5Y7_ALKCA</name>
<dbReference type="Pfam" id="PF13087">
    <property type="entry name" value="AAA_12"/>
    <property type="match status" value="1"/>
</dbReference>
<evidence type="ECO:0000256" key="4">
    <source>
        <dbReference type="ARBA" id="ARBA00022806"/>
    </source>
</evidence>
<dbReference type="InterPro" id="IPR047187">
    <property type="entry name" value="SF1_C_Upf1"/>
</dbReference>